<feature type="transmembrane region" description="Helical" evidence="7">
    <location>
        <begin position="76"/>
        <end position="93"/>
    </location>
</feature>
<keyword evidence="4 7" id="KW-0812">Transmembrane</keyword>
<dbReference type="EMBL" id="SIRE01000002">
    <property type="protein sequence ID" value="TBL81876.1"/>
    <property type="molecule type" value="Genomic_DNA"/>
</dbReference>
<organism evidence="9 10">
    <name type="scientific">Paenibacillus thalictri</name>
    <dbReference type="NCBI Taxonomy" id="2527873"/>
    <lineage>
        <taxon>Bacteria</taxon>
        <taxon>Bacillati</taxon>
        <taxon>Bacillota</taxon>
        <taxon>Bacilli</taxon>
        <taxon>Bacillales</taxon>
        <taxon>Paenibacillaceae</taxon>
        <taxon>Paenibacillus</taxon>
    </lineage>
</organism>
<dbReference type="GO" id="GO:0005886">
    <property type="term" value="C:plasma membrane"/>
    <property type="evidence" value="ECO:0007669"/>
    <property type="project" value="UniProtKB-SubCell"/>
</dbReference>
<feature type="domain" description="MgtC/SapB/SrpB/YhiD N-terminal" evidence="8">
    <location>
        <begin position="16"/>
        <end position="145"/>
    </location>
</feature>
<name>A0A4Q9DZL1_9BACL</name>
<evidence type="ECO:0000256" key="6">
    <source>
        <dbReference type="ARBA" id="ARBA00023136"/>
    </source>
</evidence>
<evidence type="ECO:0000313" key="9">
    <source>
        <dbReference type="EMBL" id="TBL81876.1"/>
    </source>
</evidence>
<keyword evidence="5 7" id="KW-1133">Transmembrane helix</keyword>
<dbReference type="Pfam" id="PF02308">
    <property type="entry name" value="MgtC"/>
    <property type="match status" value="1"/>
</dbReference>
<keyword evidence="3" id="KW-1003">Cell membrane</keyword>
<keyword evidence="10" id="KW-1185">Reference proteome</keyword>
<gene>
    <name evidence="9" type="ORF">EYB31_01370</name>
</gene>
<feature type="transmembrane region" description="Helical" evidence="7">
    <location>
        <begin position="100"/>
        <end position="120"/>
    </location>
</feature>
<keyword evidence="6 7" id="KW-0472">Membrane</keyword>
<dbReference type="RefSeq" id="WP_131011462.1">
    <property type="nucleotide sequence ID" value="NZ_SIRE01000002.1"/>
</dbReference>
<comment type="subcellular location">
    <subcellularLocation>
        <location evidence="1">Cell membrane</location>
        <topology evidence="1">Multi-pass membrane protein</topology>
    </subcellularLocation>
</comment>
<evidence type="ECO:0000256" key="3">
    <source>
        <dbReference type="ARBA" id="ARBA00022475"/>
    </source>
</evidence>
<evidence type="ECO:0000256" key="2">
    <source>
        <dbReference type="ARBA" id="ARBA00009298"/>
    </source>
</evidence>
<dbReference type="PRINTS" id="PR01837">
    <property type="entry name" value="MGTCSAPBPROT"/>
</dbReference>
<feature type="transmembrane region" description="Helical" evidence="7">
    <location>
        <begin position="41"/>
        <end position="61"/>
    </location>
</feature>
<sequence length="246" mass="26647">MSSVWTIDFWHITLRLFLAVILGGLIGLERELHNHSAGFRTHTLVCIGSALIMLLSVHGFSDFVNELNVRVDPSRLAAQVISGIGFLGAGTIIRNGTSISGLTTAASLWVTAGIGLAVGAGFYKGALVGAFFVLICLFLLNKAEQWFGMKQSKTIKLILDAGDGQTGKAVSDMESTGIRVRKVRIAEEEVDGEKCKVVICWISEIDDTMLEHYFRYMQQVGSVRKIESNINGKKVSLITSKLGLGG</sequence>
<evidence type="ECO:0000256" key="7">
    <source>
        <dbReference type="SAM" id="Phobius"/>
    </source>
</evidence>
<evidence type="ECO:0000256" key="1">
    <source>
        <dbReference type="ARBA" id="ARBA00004651"/>
    </source>
</evidence>
<proteinExistence type="inferred from homology"/>
<evidence type="ECO:0000313" key="10">
    <source>
        <dbReference type="Proteomes" id="UP000293142"/>
    </source>
</evidence>
<feature type="transmembrane region" description="Helical" evidence="7">
    <location>
        <begin position="12"/>
        <end position="29"/>
    </location>
</feature>
<dbReference type="OrthoDB" id="9811198at2"/>
<dbReference type="PANTHER" id="PTHR33778:SF1">
    <property type="entry name" value="MAGNESIUM TRANSPORTER YHID-RELATED"/>
    <property type="match status" value="1"/>
</dbReference>
<dbReference type="Proteomes" id="UP000293142">
    <property type="component" value="Unassembled WGS sequence"/>
</dbReference>
<protein>
    <submittedName>
        <fullName evidence="9">MgtC/SapB family protein</fullName>
    </submittedName>
</protein>
<dbReference type="AlphaFoldDB" id="A0A4Q9DZL1"/>
<comment type="similarity">
    <text evidence="2">Belongs to the MgtC/SapB family.</text>
</comment>
<evidence type="ECO:0000256" key="5">
    <source>
        <dbReference type="ARBA" id="ARBA00022989"/>
    </source>
</evidence>
<reference evidence="9 10" key="1">
    <citation type="submission" date="2019-02" db="EMBL/GenBank/DDBJ databases">
        <title>Paenibacillus sp. nov., isolated from surface-sterilized tissue of Thalictrum simplex L.</title>
        <authorList>
            <person name="Tuo L."/>
        </authorList>
    </citation>
    <scope>NUCLEOTIDE SEQUENCE [LARGE SCALE GENOMIC DNA]</scope>
    <source>
        <strain evidence="9 10">N2SHLJ1</strain>
    </source>
</reference>
<evidence type="ECO:0000256" key="4">
    <source>
        <dbReference type="ARBA" id="ARBA00022692"/>
    </source>
</evidence>
<dbReference type="InterPro" id="IPR049177">
    <property type="entry name" value="MgtC_SapB_SrpB_YhiD_N"/>
</dbReference>
<dbReference type="InterPro" id="IPR003416">
    <property type="entry name" value="MgtC/SapB/SrpB/YhiD_fam"/>
</dbReference>
<accession>A0A4Q9DZL1</accession>
<comment type="caution">
    <text evidence="9">The sequence shown here is derived from an EMBL/GenBank/DDBJ whole genome shotgun (WGS) entry which is preliminary data.</text>
</comment>
<feature type="transmembrane region" description="Helical" evidence="7">
    <location>
        <begin position="126"/>
        <end position="143"/>
    </location>
</feature>
<evidence type="ECO:0000259" key="8">
    <source>
        <dbReference type="Pfam" id="PF02308"/>
    </source>
</evidence>
<dbReference type="PANTHER" id="PTHR33778">
    <property type="entry name" value="PROTEIN MGTC"/>
    <property type="match status" value="1"/>
</dbReference>